<dbReference type="Proteomes" id="UP000199548">
    <property type="component" value="Unassembled WGS sequence"/>
</dbReference>
<dbReference type="PROSITE" id="PS51257">
    <property type="entry name" value="PROKAR_LIPOPROTEIN"/>
    <property type="match status" value="1"/>
</dbReference>
<gene>
    <name evidence="1" type="ORF">SAMN05192543_10658</name>
</gene>
<dbReference type="AlphaFoldDB" id="A0A1I3PRW0"/>
<evidence type="ECO:0000313" key="2">
    <source>
        <dbReference type="Proteomes" id="UP000199548"/>
    </source>
</evidence>
<keyword evidence="2" id="KW-1185">Reference proteome</keyword>
<reference evidence="1 2" key="1">
    <citation type="submission" date="2016-10" db="EMBL/GenBank/DDBJ databases">
        <authorList>
            <person name="de Groot N.N."/>
        </authorList>
    </citation>
    <scope>NUCLEOTIDE SEQUENCE [LARGE SCALE GENOMIC DNA]</scope>
    <source>
        <strain evidence="1 2">LMG 23650</strain>
    </source>
</reference>
<evidence type="ECO:0000313" key="1">
    <source>
        <dbReference type="EMBL" id="SFJ24494.1"/>
    </source>
</evidence>
<name>A0A1I3PRW0_9BURK</name>
<protein>
    <recommendedName>
        <fullName evidence="3">Lipoprotein</fullName>
    </recommendedName>
</protein>
<accession>A0A1I3PRW0</accession>
<sequence>MKLRTLIICTSALFGGCATVHQSYAPDGRVSYNLNCSGLARGWDKCFQAAGDICKEAGFDVLDRSDEPSSTVGGSYSGNRGGMFGAQTSERSMAVACKRPAP</sequence>
<evidence type="ECO:0008006" key="3">
    <source>
        <dbReference type="Google" id="ProtNLM"/>
    </source>
</evidence>
<organism evidence="1 2">
    <name type="scientific">Paraburkholderia megapolitana</name>
    <dbReference type="NCBI Taxonomy" id="420953"/>
    <lineage>
        <taxon>Bacteria</taxon>
        <taxon>Pseudomonadati</taxon>
        <taxon>Pseudomonadota</taxon>
        <taxon>Betaproteobacteria</taxon>
        <taxon>Burkholderiales</taxon>
        <taxon>Burkholderiaceae</taxon>
        <taxon>Paraburkholderia</taxon>
    </lineage>
</organism>
<dbReference type="EMBL" id="FOQU01000006">
    <property type="protein sequence ID" value="SFJ24494.1"/>
    <property type="molecule type" value="Genomic_DNA"/>
</dbReference>
<proteinExistence type="predicted"/>